<evidence type="ECO:0000256" key="1">
    <source>
        <dbReference type="ARBA" id="ARBA00037964"/>
    </source>
</evidence>
<dbReference type="Pfam" id="PF03452">
    <property type="entry name" value="Anp1"/>
    <property type="match status" value="1"/>
</dbReference>
<evidence type="ECO:0000313" key="2">
    <source>
        <dbReference type="EMBL" id="CAG2239761.1"/>
    </source>
</evidence>
<dbReference type="GO" id="GO:0006487">
    <property type="term" value="P:protein N-linked glycosylation"/>
    <property type="evidence" value="ECO:0007669"/>
    <property type="project" value="TreeGrafter"/>
</dbReference>
<dbReference type="SUPFAM" id="SSF53448">
    <property type="entry name" value="Nucleotide-diphospho-sugar transferases"/>
    <property type="match status" value="1"/>
</dbReference>
<dbReference type="InterPro" id="IPR029044">
    <property type="entry name" value="Nucleotide-diphossugar_trans"/>
</dbReference>
<proteinExistence type="inferred from homology"/>
<reference evidence="2" key="1">
    <citation type="submission" date="2021-03" db="EMBL/GenBank/DDBJ databases">
        <authorList>
            <person name="Bekaert M."/>
        </authorList>
    </citation>
    <scope>NUCLEOTIDE SEQUENCE</scope>
</reference>
<gene>
    <name evidence="2" type="ORF">MEDL_52095</name>
</gene>
<evidence type="ECO:0000313" key="3">
    <source>
        <dbReference type="Proteomes" id="UP000683360"/>
    </source>
</evidence>
<dbReference type="PANTHER" id="PTHR43083:SF6">
    <property type="entry name" value="MANNAN POLYMERASE COMPLEXES SUBUNIT MNN9"/>
    <property type="match status" value="1"/>
</dbReference>
<dbReference type="GO" id="GO:0000032">
    <property type="term" value="P:cell wall mannoprotein biosynthetic process"/>
    <property type="evidence" value="ECO:0007669"/>
    <property type="project" value="TreeGrafter"/>
</dbReference>
<dbReference type="InterPro" id="IPR052086">
    <property type="entry name" value="Mannan_Polymerase_Subunit"/>
</dbReference>
<dbReference type="GO" id="GO:0000009">
    <property type="term" value="F:alpha-1,6-mannosyltransferase activity"/>
    <property type="evidence" value="ECO:0007669"/>
    <property type="project" value="TreeGrafter"/>
</dbReference>
<dbReference type="CDD" id="cd00761">
    <property type="entry name" value="Glyco_tranf_GTA_type"/>
    <property type="match status" value="1"/>
</dbReference>
<keyword evidence="3" id="KW-1185">Reference proteome</keyword>
<organism evidence="2 3">
    <name type="scientific">Mytilus edulis</name>
    <name type="common">Blue mussel</name>
    <dbReference type="NCBI Taxonomy" id="6550"/>
    <lineage>
        <taxon>Eukaryota</taxon>
        <taxon>Metazoa</taxon>
        <taxon>Spiralia</taxon>
        <taxon>Lophotrochozoa</taxon>
        <taxon>Mollusca</taxon>
        <taxon>Bivalvia</taxon>
        <taxon>Autobranchia</taxon>
        <taxon>Pteriomorphia</taxon>
        <taxon>Mytilida</taxon>
        <taxon>Mytiloidea</taxon>
        <taxon>Mytilidae</taxon>
        <taxon>Mytilinae</taxon>
        <taxon>Mytilus</taxon>
    </lineage>
</organism>
<dbReference type="PANTHER" id="PTHR43083">
    <property type="entry name" value="MANNAN POLYMERASE II"/>
    <property type="match status" value="1"/>
</dbReference>
<dbReference type="GO" id="GO:0000136">
    <property type="term" value="C:mannan polymerase complex"/>
    <property type="evidence" value="ECO:0007669"/>
    <property type="project" value="TreeGrafter"/>
</dbReference>
<dbReference type="AlphaFoldDB" id="A0A8S3U771"/>
<name>A0A8S3U771_MYTED</name>
<protein>
    <submittedName>
        <fullName evidence="2">Uncharacterized protein</fullName>
    </submittedName>
</protein>
<dbReference type="Proteomes" id="UP000683360">
    <property type="component" value="Unassembled WGS sequence"/>
</dbReference>
<sequence length="412" mass="47463">MMKQIFRRRIRCLTVLLTINVVVVTKLIRSFSDSIDKPRELQHVDKQSEKQMLKSFVTNLPTPYLHRGISRGVSIVLTNNEIIFGVGVHLSYDDTEENRVKQAGGIDTNRYDPAKPINFIPPVPKFSVSDIVYRLSERIRHENLQLDNTIYAYKILILTPLYNSEKTLLRFAREICELKYDHELISIAFGEDGSTDGTVEKAKLIIDELKASGFRNISFYHFDIDQQVIGDWGNIHQRNQQYKRRQHLAKARNLLLKNALSDQDYVLWIDSDIGDLPQDIIQQLLFAKKDIVNPSCLFKQGRTVRNYDKNIWRETPLSLEKQREMPANYLVLEGYGSTSRIYLPDLRGEGRIVPLDGVGGCTLLVQATCHREGLDFPETLFDHHIETEGLAKKAKTMGYSVYGMPFVEVFHF</sequence>
<dbReference type="Gene3D" id="3.90.550.10">
    <property type="entry name" value="Spore Coat Polysaccharide Biosynthesis Protein SpsA, Chain A"/>
    <property type="match status" value="1"/>
</dbReference>
<dbReference type="EMBL" id="CAJPWZ010002534">
    <property type="protein sequence ID" value="CAG2239761.1"/>
    <property type="molecule type" value="Genomic_DNA"/>
</dbReference>
<dbReference type="OrthoDB" id="2405412at2759"/>
<comment type="caution">
    <text evidence="2">The sequence shown here is derived from an EMBL/GenBank/DDBJ whole genome shotgun (WGS) entry which is preliminary data.</text>
</comment>
<accession>A0A8S3U771</accession>
<comment type="similarity">
    <text evidence="1">Belongs to the ANP1/MMN9/VAN1 family.</text>
</comment>